<dbReference type="EMBL" id="BAAAGE010000003">
    <property type="protein sequence ID" value="GAA0726044.1"/>
    <property type="molecule type" value="Genomic_DNA"/>
</dbReference>
<dbReference type="Pfam" id="PF18043">
    <property type="entry name" value="T4_Rnl2_C"/>
    <property type="match status" value="1"/>
</dbReference>
<dbReference type="Proteomes" id="UP001501758">
    <property type="component" value="Unassembled WGS sequence"/>
</dbReference>
<dbReference type="Pfam" id="PF09414">
    <property type="entry name" value="RNA_ligase"/>
    <property type="match status" value="1"/>
</dbReference>
<dbReference type="Gene3D" id="3.30.1490.70">
    <property type="match status" value="1"/>
</dbReference>
<proteinExistence type="predicted"/>
<evidence type="ECO:0000313" key="4">
    <source>
        <dbReference type="Proteomes" id="UP001501758"/>
    </source>
</evidence>
<evidence type="ECO:0000259" key="1">
    <source>
        <dbReference type="Pfam" id="PF09414"/>
    </source>
</evidence>
<evidence type="ECO:0000259" key="2">
    <source>
        <dbReference type="Pfam" id="PF18043"/>
    </source>
</evidence>
<dbReference type="RefSeq" id="WP_343913331.1">
    <property type="nucleotide sequence ID" value="NZ_BAAAGE010000003.1"/>
</dbReference>
<protein>
    <recommendedName>
        <fullName evidence="5">2'-5' RNA ligase</fullName>
    </recommendedName>
</protein>
<dbReference type="InterPro" id="IPR041948">
    <property type="entry name" value="Rnl1/2_C_sf"/>
</dbReference>
<organism evidence="3 4">
    <name type="scientific">Aquimarina litoralis</name>
    <dbReference type="NCBI Taxonomy" id="584605"/>
    <lineage>
        <taxon>Bacteria</taxon>
        <taxon>Pseudomonadati</taxon>
        <taxon>Bacteroidota</taxon>
        <taxon>Flavobacteriia</taxon>
        <taxon>Flavobacteriales</taxon>
        <taxon>Flavobacteriaceae</taxon>
        <taxon>Aquimarina</taxon>
    </lineage>
</organism>
<dbReference type="SUPFAM" id="SSF56091">
    <property type="entry name" value="DNA ligase/mRNA capping enzyme, catalytic domain"/>
    <property type="match status" value="1"/>
</dbReference>
<feature type="domain" description="RNA ligase 2 C-terminal" evidence="2">
    <location>
        <begin position="248"/>
        <end position="329"/>
    </location>
</feature>
<sequence>MKNDFSSYEKIVKNLKSFNDKDFKCFNKVDWVVTEKIHGANFSFIYENRELKFAKRKELLSWKSDFFGFQIVVKQMENKVLALFEELSLHYKATKYIIYGELFGGSYPHIDVVPDKRVQAIQTGVYYNPSISFAAFDIAIVSDTKYYLSYKKCIKYFYTHDVPFLKPLFIGKLSDALNFDKLINSRIPDDLNLPSIIDNTIEGIVVKQYDLLTNSDERPIIKIKNKKFEEEKKFHLAKKWSFTTNTNSQSVELSFLIIEIRSYVTKNRLDSAISKIGTFDLKNQKRMNEIKIEFLEDVLQDFNLDNYEILEGIDSEKKDWIIDRVKADINLLIRDLYFNKKMNNSG</sequence>
<keyword evidence="4" id="KW-1185">Reference proteome</keyword>
<dbReference type="InterPro" id="IPR040609">
    <property type="entry name" value="Rnl2_C"/>
</dbReference>
<evidence type="ECO:0000313" key="3">
    <source>
        <dbReference type="EMBL" id="GAA0726044.1"/>
    </source>
</evidence>
<dbReference type="Gene3D" id="1.10.10.1810">
    <property type="entry name" value="RNA ligase"/>
    <property type="match status" value="1"/>
</dbReference>
<comment type="caution">
    <text evidence="3">The sequence shown here is derived from an EMBL/GenBank/DDBJ whole genome shotgun (WGS) entry which is preliminary data.</text>
</comment>
<reference evidence="3 4" key="1">
    <citation type="journal article" date="2019" name="Int. J. Syst. Evol. Microbiol.">
        <title>The Global Catalogue of Microorganisms (GCM) 10K type strain sequencing project: providing services to taxonomists for standard genome sequencing and annotation.</title>
        <authorList>
            <consortium name="The Broad Institute Genomics Platform"/>
            <consortium name="The Broad Institute Genome Sequencing Center for Infectious Disease"/>
            <person name="Wu L."/>
            <person name="Ma J."/>
        </authorList>
    </citation>
    <scope>NUCLEOTIDE SEQUENCE [LARGE SCALE GENOMIC DNA]</scope>
    <source>
        <strain evidence="3 4">JCM 15974</strain>
    </source>
</reference>
<feature type="domain" description="RNA ligase" evidence="1">
    <location>
        <begin position="30"/>
        <end position="224"/>
    </location>
</feature>
<dbReference type="Gene3D" id="3.30.470.30">
    <property type="entry name" value="DNA ligase/mRNA capping enzyme"/>
    <property type="match status" value="1"/>
</dbReference>
<dbReference type="InterPro" id="IPR021122">
    <property type="entry name" value="RNA_ligase_dom_REL/Rnl2"/>
</dbReference>
<name>A0ABN1J1S0_9FLAO</name>
<accession>A0ABN1J1S0</accession>
<gene>
    <name evidence="3" type="ORF">GCM10009430_32590</name>
</gene>
<evidence type="ECO:0008006" key="5">
    <source>
        <dbReference type="Google" id="ProtNLM"/>
    </source>
</evidence>